<feature type="transmembrane region" description="Helical" evidence="1">
    <location>
        <begin position="140"/>
        <end position="160"/>
    </location>
</feature>
<protein>
    <recommendedName>
        <fullName evidence="4">Transmembrane protein</fullName>
    </recommendedName>
</protein>
<dbReference type="EMBL" id="CAJJDN010000066">
    <property type="protein sequence ID" value="CAD8096302.1"/>
    <property type="molecule type" value="Genomic_DNA"/>
</dbReference>
<dbReference type="Proteomes" id="UP000692954">
    <property type="component" value="Unassembled WGS sequence"/>
</dbReference>
<keyword evidence="1" id="KW-0472">Membrane</keyword>
<feature type="transmembrane region" description="Helical" evidence="1">
    <location>
        <begin position="79"/>
        <end position="99"/>
    </location>
</feature>
<evidence type="ECO:0000256" key="1">
    <source>
        <dbReference type="SAM" id="Phobius"/>
    </source>
</evidence>
<comment type="caution">
    <text evidence="2">The sequence shown here is derived from an EMBL/GenBank/DDBJ whole genome shotgun (WGS) entry which is preliminary data.</text>
</comment>
<evidence type="ECO:0000313" key="3">
    <source>
        <dbReference type="Proteomes" id="UP000692954"/>
    </source>
</evidence>
<dbReference type="InterPro" id="IPR052994">
    <property type="entry name" value="Tiny_macrocysts_regulators"/>
</dbReference>
<feature type="transmembrane region" description="Helical" evidence="1">
    <location>
        <begin position="220"/>
        <end position="240"/>
    </location>
</feature>
<proteinExistence type="predicted"/>
<feature type="transmembrane region" description="Helical" evidence="1">
    <location>
        <begin position="1218"/>
        <end position="1241"/>
    </location>
</feature>
<organism evidence="2 3">
    <name type="scientific">Paramecium sonneborni</name>
    <dbReference type="NCBI Taxonomy" id="65129"/>
    <lineage>
        <taxon>Eukaryota</taxon>
        <taxon>Sar</taxon>
        <taxon>Alveolata</taxon>
        <taxon>Ciliophora</taxon>
        <taxon>Intramacronucleata</taxon>
        <taxon>Oligohymenophorea</taxon>
        <taxon>Peniculida</taxon>
        <taxon>Parameciidae</taxon>
        <taxon>Paramecium</taxon>
    </lineage>
</organism>
<feature type="transmembrane region" description="Helical" evidence="1">
    <location>
        <begin position="186"/>
        <end position="208"/>
    </location>
</feature>
<feature type="transmembrane region" description="Helical" evidence="1">
    <location>
        <begin position="1553"/>
        <end position="1574"/>
    </location>
</feature>
<sequence length="1613" mass="190183">MQKKLFTLLEGYTSFSQSFHKQHKELLMLTIRILLIINGLQELSLISGLKTDTRKIFSIISQFVITNQLIIIDNQQMLIYLVVLHLLINVICVALVTYFKNYQNSQYLLMLLIKIQHKILILPTWNTIFYQINHYPSIQIYILTICNMIMYIQQILWMSICKQTQLIDFTGIIYHQNLLVDLFYEAITVLAILLAEISTETCVVLFLVKYFSKILFLKSILNYNATFYLIYQVIMINLVLCFELNMEFIFVLITLSFSIYITINIRRRLFDLYLLDQNITLQKCQLIEYLNYSKFKNQHTLLQKSILMVSQLNIKSHSMVQLIQILLSDKNKQDSQIIKIQCNYSQQFYPLRSLILFHSQYKCDSILNKAYLNVITQEINTQIKRIQEVQTKKSEIPRLTISGFLQAQYKSIESLSYLESTLKQKLGLLEYLRLGFSSQSRQQDKIIPYVKAISECKAVIQKEYNLQKFCIKGQQYSDILTLRILQLYFGIIMVNTKKALEIEKIVDDLLRYDKQFNEYTINNQILLTNRSMILQTSLIHDQGQLLNYNKEQASQFFQCPSETVGNYKYIYDFMPDYIASLHDELVNKFLENGYSKLMQVGSLIFLKTPKNFILPGYIHLYNPLRMDDITLYAILTQSSQYFEYIVFDQDGIIMGITQKLFNVMNDLISENNQKYYRILDIIEKGGQILHYISQIPQQLKQLQENIQSSQNYQLINLRSFWEFPNNNSECIIQTQYIINQMKLGNQRTESEQEDNEFLIDNIQVNLLDPNFQIKFSTILNNRTTYKFSEIKQKIELAYTIQMSKIYNKIYFLLQIQDYRLSDAPATLMSSSQNNKSGGKTLSLTISQQLDLEQSDIISSEGHQIREIQIFNNLHQQLLVEKLLFDDPEMDYEGVQDKNSSKQMNFSQNQSKTPFILTQRQTHRQLLSGQQSFRGSMQKTEFVLPQLSVQEQVNKDYDVLNQLERDMIEISRLKQDPIQEYNDNKVENDNADYISKSLQTSKDIDQNDHKQHMYKFNSLQIDLIREIVDTSNNIRFLTNAKTLTWILEILILIYIIINTLLVQNQFTKFRDQIDELQSIQSLNNIIVSNYQLLQSTYLEGLNIYTLSPLLKQSLNLSLSESFQTIINDQLNLQRKSCIYLDQLANDSNFEKCFTYFNRIQENELSYFRNSILTNNTYDFLNAKKQPSYIQEQIYYVIKKFLIYSEQLYEQFAEIKLSDVFIVILITGLLMIITIFTFIFKVVSMKSSLKSKLVTLLQRLSQEEIVEQIATLTIIIDSWKTQQWKQFNFYDLWNHKQNLIIKEISPTKNKRKQGTKNIEKVFQETFLIFIEALILTFFILFFVGGFILLQNLFQSYIPSVIVNQRFLLFQQKVDSSVTLGQIIKTEPLVNNFRNKTEQFEIIQEYFKLINNLPTIILDISESIVQYDFIDQSAINQILDSLNSDYCLLYNLQFCTTNQIGIQFQIESYNQFLKEGVNGMIQHIYQFSVSEFEQENQTGLFEIDQELIKQTISQRLFINIFIQFVIDIQQIIDQSQEFLIEGNEKASILIVDKILIYYYVLGWILMFLLFIINAYLIKASGLEINQYKYLILIIPENKLDNSVIKQKLINIRTYFF</sequence>
<accession>A0A8S1NVL4</accession>
<name>A0A8S1NVL4_9CILI</name>
<evidence type="ECO:0000313" key="2">
    <source>
        <dbReference type="EMBL" id="CAD8096302.1"/>
    </source>
</evidence>
<dbReference type="PANTHER" id="PTHR31600">
    <property type="entry name" value="TINY MACROCYSTS PROTEIN B-RELATED"/>
    <property type="match status" value="1"/>
</dbReference>
<feature type="transmembrane region" description="Helical" evidence="1">
    <location>
        <begin position="246"/>
        <end position="263"/>
    </location>
</feature>
<evidence type="ECO:0008006" key="4">
    <source>
        <dbReference type="Google" id="ProtNLM"/>
    </source>
</evidence>
<reference evidence="2" key="1">
    <citation type="submission" date="2021-01" db="EMBL/GenBank/DDBJ databases">
        <authorList>
            <consortium name="Genoscope - CEA"/>
            <person name="William W."/>
        </authorList>
    </citation>
    <scope>NUCLEOTIDE SEQUENCE</scope>
</reference>
<feature type="transmembrane region" description="Helical" evidence="1">
    <location>
        <begin position="1042"/>
        <end position="1061"/>
    </location>
</feature>
<dbReference type="PANTHER" id="PTHR31600:SF2">
    <property type="entry name" value="GAMETE ENRICHED GENE 10 PROTEIN-RELATED"/>
    <property type="match status" value="1"/>
</dbReference>
<gene>
    <name evidence="2" type="ORF">PSON_ATCC_30995.1.T0660094</name>
</gene>
<keyword evidence="1" id="KW-1133">Transmembrane helix</keyword>
<keyword evidence="3" id="KW-1185">Reference proteome</keyword>
<feature type="transmembrane region" description="Helical" evidence="1">
    <location>
        <begin position="1324"/>
        <end position="1347"/>
    </location>
</feature>
<dbReference type="OrthoDB" id="299189at2759"/>
<keyword evidence="1" id="KW-0812">Transmembrane</keyword>